<accession>A0A1V4ITE0</accession>
<evidence type="ECO:0000256" key="3">
    <source>
        <dbReference type="ARBA" id="ARBA00014376"/>
    </source>
</evidence>
<dbReference type="GO" id="GO:0071973">
    <property type="term" value="P:bacterial-type flagellum-dependent cell motility"/>
    <property type="evidence" value="ECO:0007669"/>
    <property type="project" value="InterPro"/>
</dbReference>
<comment type="subcellular location">
    <subcellularLocation>
        <location evidence="1 6">Bacterial flagellum basal body</location>
    </subcellularLocation>
</comment>
<dbReference type="Pfam" id="PF00460">
    <property type="entry name" value="Flg_bb_rod"/>
    <property type="match status" value="1"/>
</dbReference>
<dbReference type="InterPro" id="IPR019776">
    <property type="entry name" value="Flagellar_basal_body_rod_CS"/>
</dbReference>
<gene>
    <name evidence="8" type="primary">flgB</name>
    <name evidence="8" type="ORF">CLORY_13650</name>
</gene>
<organism evidence="8 9">
    <name type="scientific">Clostridium oryzae</name>
    <dbReference type="NCBI Taxonomy" id="1450648"/>
    <lineage>
        <taxon>Bacteria</taxon>
        <taxon>Bacillati</taxon>
        <taxon>Bacillota</taxon>
        <taxon>Clostridia</taxon>
        <taxon>Eubacteriales</taxon>
        <taxon>Clostridiaceae</taxon>
        <taxon>Clostridium</taxon>
    </lineage>
</organism>
<dbReference type="PIRSF" id="PIRSF002889">
    <property type="entry name" value="Rod_FlgB"/>
    <property type="match status" value="1"/>
</dbReference>
<name>A0A1V4ITE0_9CLOT</name>
<dbReference type="Proteomes" id="UP000190080">
    <property type="component" value="Unassembled WGS sequence"/>
</dbReference>
<dbReference type="InterPro" id="IPR001444">
    <property type="entry name" value="Flag_bb_rod_N"/>
</dbReference>
<dbReference type="OrthoDB" id="9792068at2"/>
<dbReference type="RefSeq" id="WP_079422778.1">
    <property type="nucleotide sequence ID" value="NZ_MZGV01000010.1"/>
</dbReference>
<dbReference type="AlphaFoldDB" id="A0A1V4ITE0"/>
<dbReference type="NCBIfam" id="NF009266">
    <property type="entry name" value="PRK12623.1"/>
    <property type="match status" value="1"/>
</dbReference>
<evidence type="ECO:0000256" key="6">
    <source>
        <dbReference type="PIRNR" id="PIRNR002889"/>
    </source>
</evidence>
<dbReference type="InterPro" id="IPR006300">
    <property type="entry name" value="FlgB"/>
</dbReference>
<evidence type="ECO:0000313" key="9">
    <source>
        <dbReference type="Proteomes" id="UP000190080"/>
    </source>
</evidence>
<evidence type="ECO:0000256" key="1">
    <source>
        <dbReference type="ARBA" id="ARBA00004117"/>
    </source>
</evidence>
<comment type="function">
    <text evidence="5 6">Structural component of flagellum, the bacterial motility apparatus. Part of the rod structure of flagellar basal body.</text>
</comment>
<comment type="subunit">
    <text evidence="6">The basal body constitutes a major portion of the flagellar organelle and consists of a number of rings mounted on a central rod.</text>
</comment>
<keyword evidence="8" id="KW-0969">Cilium</keyword>
<evidence type="ECO:0000256" key="2">
    <source>
        <dbReference type="ARBA" id="ARBA00009677"/>
    </source>
</evidence>
<evidence type="ECO:0000256" key="5">
    <source>
        <dbReference type="ARBA" id="ARBA00024934"/>
    </source>
</evidence>
<feature type="domain" description="Flagellar basal body rod protein N-terminal" evidence="7">
    <location>
        <begin position="17"/>
        <end position="41"/>
    </location>
</feature>
<dbReference type="PROSITE" id="PS00588">
    <property type="entry name" value="FLAGELLA_BB_ROD"/>
    <property type="match status" value="1"/>
</dbReference>
<evidence type="ECO:0000259" key="7">
    <source>
        <dbReference type="Pfam" id="PF00460"/>
    </source>
</evidence>
<reference evidence="8 9" key="1">
    <citation type="submission" date="2017-03" db="EMBL/GenBank/DDBJ databases">
        <title>Genome sequence of Clostridium oryzae DSM 28571.</title>
        <authorList>
            <person name="Poehlein A."/>
            <person name="Daniel R."/>
        </authorList>
    </citation>
    <scope>NUCLEOTIDE SEQUENCE [LARGE SCALE GENOMIC DNA]</scope>
    <source>
        <strain evidence="8 9">DSM 28571</strain>
    </source>
</reference>
<keyword evidence="4 6" id="KW-0975">Bacterial flagellum</keyword>
<protein>
    <recommendedName>
        <fullName evidence="3 6">Flagellar basal body rod protein FlgB</fullName>
    </recommendedName>
</protein>
<dbReference type="GO" id="GO:0030694">
    <property type="term" value="C:bacterial-type flagellum basal body, rod"/>
    <property type="evidence" value="ECO:0007669"/>
    <property type="project" value="InterPro"/>
</dbReference>
<comment type="similarity">
    <text evidence="2 6">Belongs to the flagella basal body rod proteins family.</text>
</comment>
<keyword evidence="8" id="KW-0966">Cell projection</keyword>
<dbReference type="EMBL" id="MZGV01000010">
    <property type="protein sequence ID" value="OPJ63282.1"/>
    <property type="molecule type" value="Genomic_DNA"/>
</dbReference>
<proteinExistence type="inferred from homology"/>
<comment type="caution">
    <text evidence="8">The sequence shown here is derived from an EMBL/GenBank/DDBJ whole genome shotgun (WGS) entry which is preliminary data.</text>
</comment>
<keyword evidence="8" id="KW-0282">Flagellum</keyword>
<sequence length="132" mass="14783">MNVSNYDEAVYNLTKKGLDASAIRSKVISNNVANVNTKNYKRYYVSFEDTLSDNMNKLQMKKSDPLHLGGTDGEGSITVKQDKDSVMRQDGNNVDVENEMTNLAANTLMYNALITQANSKLSMERYVITNTK</sequence>
<dbReference type="NCBIfam" id="TIGR01396">
    <property type="entry name" value="FlgB"/>
    <property type="match status" value="1"/>
</dbReference>
<keyword evidence="9" id="KW-1185">Reference proteome</keyword>
<evidence type="ECO:0000313" key="8">
    <source>
        <dbReference type="EMBL" id="OPJ63282.1"/>
    </source>
</evidence>
<dbReference type="STRING" id="1450648.CLORY_13650"/>
<evidence type="ECO:0000256" key="4">
    <source>
        <dbReference type="ARBA" id="ARBA00023143"/>
    </source>
</evidence>